<comment type="caution">
    <text evidence="2">The sequence shown here is derived from an EMBL/GenBank/DDBJ whole genome shotgun (WGS) entry which is preliminary data.</text>
</comment>
<sequence length="471" mass="53103">MARQKQLSLEDLPLELLIEIAGYLDFPDITALLQTSKILKTVTDASPLWIKLVQDYSDKRLVVPCLNSRYMTTMTIPVLRAWLTRCTITDEVWRKPSVAPHSIILDYPPRTLTMPSSVMVLPGGRWALVGGRHGWIHYYDLSHRPPTLGALISPTKNRSTQLDVRQIACHQQSPKEWIIAFSGMEKWRMTSTVAWIHIWQLGETNTSSLSATHLKSIPYNWTPCGYGALSLTEDLLVRATFGERNMKWADIFLWKECDETRLVRSRIHLDCYPDFATLIGNDRLLVADPTRGLHLFNIPDLEPMSPEDAQRPPVRSTATPCWIYSYGHADESFRYSRLSFDGTSYRLAIGTPLGIAGLVIPPTKDKPPTIVNLFKTSLSPEPVGIGLTKARIIHDTGVAKLGYSWGLQTSNSAFSTCQHTKKGDSSLYCIWTKNSFDEETGRFIHMEAASPGSSQIQVRYIDFVDYASSHM</sequence>
<dbReference type="OrthoDB" id="2885124at2759"/>
<proteinExistence type="predicted"/>
<feature type="domain" description="F-box" evidence="1">
    <location>
        <begin position="6"/>
        <end position="52"/>
    </location>
</feature>
<dbReference type="AlphaFoldDB" id="A0A8H5CUQ5"/>
<keyword evidence="3" id="KW-1185">Reference proteome</keyword>
<organism evidence="2 3">
    <name type="scientific">Leucocoprinus leucothites</name>
    <dbReference type="NCBI Taxonomy" id="201217"/>
    <lineage>
        <taxon>Eukaryota</taxon>
        <taxon>Fungi</taxon>
        <taxon>Dikarya</taxon>
        <taxon>Basidiomycota</taxon>
        <taxon>Agaricomycotina</taxon>
        <taxon>Agaricomycetes</taxon>
        <taxon>Agaricomycetidae</taxon>
        <taxon>Agaricales</taxon>
        <taxon>Agaricineae</taxon>
        <taxon>Agaricaceae</taxon>
        <taxon>Leucocoprinus</taxon>
    </lineage>
</organism>
<name>A0A8H5CUQ5_9AGAR</name>
<accession>A0A8H5CUQ5</accession>
<reference evidence="2 3" key="1">
    <citation type="journal article" date="2020" name="ISME J.">
        <title>Uncovering the hidden diversity of litter-decomposition mechanisms in mushroom-forming fungi.</title>
        <authorList>
            <person name="Floudas D."/>
            <person name="Bentzer J."/>
            <person name="Ahren D."/>
            <person name="Johansson T."/>
            <person name="Persson P."/>
            <person name="Tunlid A."/>
        </authorList>
    </citation>
    <scope>NUCLEOTIDE SEQUENCE [LARGE SCALE GENOMIC DNA]</scope>
    <source>
        <strain evidence="2 3">CBS 146.42</strain>
    </source>
</reference>
<dbReference type="InterPro" id="IPR036047">
    <property type="entry name" value="F-box-like_dom_sf"/>
</dbReference>
<evidence type="ECO:0000313" key="3">
    <source>
        <dbReference type="Proteomes" id="UP000559027"/>
    </source>
</evidence>
<dbReference type="Pfam" id="PF12937">
    <property type="entry name" value="F-box-like"/>
    <property type="match status" value="1"/>
</dbReference>
<dbReference type="PROSITE" id="PS50181">
    <property type="entry name" value="FBOX"/>
    <property type="match status" value="1"/>
</dbReference>
<gene>
    <name evidence="2" type="ORF">D9756_010496</name>
</gene>
<dbReference type="SMART" id="SM00256">
    <property type="entry name" value="FBOX"/>
    <property type="match status" value="1"/>
</dbReference>
<dbReference type="SUPFAM" id="SSF101908">
    <property type="entry name" value="Putative isomerase YbhE"/>
    <property type="match status" value="1"/>
</dbReference>
<dbReference type="InterPro" id="IPR001810">
    <property type="entry name" value="F-box_dom"/>
</dbReference>
<dbReference type="Proteomes" id="UP000559027">
    <property type="component" value="Unassembled WGS sequence"/>
</dbReference>
<dbReference type="EMBL" id="JAACJO010000020">
    <property type="protein sequence ID" value="KAF5348332.1"/>
    <property type="molecule type" value="Genomic_DNA"/>
</dbReference>
<dbReference type="SUPFAM" id="SSF81383">
    <property type="entry name" value="F-box domain"/>
    <property type="match status" value="1"/>
</dbReference>
<protein>
    <recommendedName>
        <fullName evidence="1">F-box domain-containing protein</fullName>
    </recommendedName>
</protein>
<dbReference type="Gene3D" id="1.20.1280.50">
    <property type="match status" value="1"/>
</dbReference>
<evidence type="ECO:0000313" key="2">
    <source>
        <dbReference type="EMBL" id="KAF5348332.1"/>
    </source>
</evidence>
<evidence type="ECO:0000259" key="1">
    <source>
        <dbReference type="PROSITE" id="PS50181"/>
    </source>
</evidence>